<dbReference type="PANTHER" id="PTHR42953:SF3">
    <property type="entry name" value="HIGH-AFFINITY ZINC UPTAKE SYSTEM PROTEIN ZNUA"/>
    <property type="match status" value="1"/>
</dbReference>
<evidence type="ECO:0000256" key="3">
    <source>
        <dbReference type="ARBA" id="ARBA00022448"/>
    </source>
</evidence>
<dbReference type="InterPro" id="IPR006128">
    <property type="entry name" value="Lipoprotein_PsaA-like"/>
</dbReference>
<evidence type="ECO:0000256" key="7">
    <source>
        <dbReference type="SAM" id="SignalP"/>
    </source>
</evidence>
<evidence type="ECO:0000256" key="4">
    <source>
        <dbReference type="ARBA" id="ARBA00022729"/>
    </source>
</evidence>
<keyword evidence="5" id="KW-0862">Zinc</keyword>
<dbReference type="PANTHER" id="PTHR42953">
    <property type="entry name" value="HIGH-AFFINITY ZINC UPTAKE SYSTEM PROTEIN ZNUA-RELATED"/>
    <property type="match status" value="1"/>
</dbReference>
<comment type="similarity">
    <text evidence="1 6">Belongs to the bacterial solute-binding protein 9 family.</text>
</comment>
<dbReference type="PRINTS" id="PR00691">
    <property type="entry name" value="ADHESINB"/>
</dbReference>
<sequence length="310" mass="34363">MRKLITLLVFLSCSLFSTFYLQATEATQAANKQLTIGITLHPYYSYVKAVVGDKATVVPLIDSGFNPHNYHLNPTDIARLRQLDALVINGIGHDDFALEAVQRIKLPKLTLIEANKSVALLANSKSKANSHTFVGIDTAIRQVYTIAQELAKLDPENGKLFQKNAVRYARELRKAKKPVQQQLMALDLSKVKIASTHNAYGYFLQEFGLTVAAVVEPAHGISPTASQLQGTIDEIRALNIDVLFTELNMKNSAVHTIERETGVKLFHFSHMTHGEYTQDLVLNEMKYNLDMLAQAISFATNKPQGAHSEG</sequence>
<proteinExistence type="inferred from homology"/>
<evidence type="ECO:0000256" key="2">
    <source>
        <dbReference type="ARBA" id="ARBA00015915"/>
    </source>
</evidence>
<dbReference type="InterPro" id="IPR006127">
    <property type="entry name" value="ZnuA-like"/>
</dbReference>
<keyword evidence="3 6" id="KW-0813">Transport</keyword>
<evidence type="ECO:0000256" key="6">
    <source>
        <dbReference type="RuleBase" id="RU003512"/>
    </source>
</evidence>
<dbReference type="RefSeq" id="WP_343814972.1">
    <property type="nucleotide sequence ID" value="NZ_BAAAFA010000002.1"/>
</dbReference>
<evidence type="ECO:0000313" key="8">
    <source>
        <dbReference type="EMBL" id="GAA0812557.1"/>
    </source>
</evidence>
<reference evidence="8 9" key="1">
    <citation type="journal article" date="2019" name="Int. J. Syst. Evol. Microbiol.">
        <title>The Global Catalogue of Microorganisms (GCM) 10K type strain sequencing project: providing services to taxonomists for standard genome sequencing and annotation.</title>
        <authorList>
            <consortium name="The Broad Institute Genomics Platform"/>
            <consortium name="The Broad Institute Genome Sequencing Center for Infectious Disease"/>
            <person name="Wu L."/>
            <person name="Ma J."/>
        </authorList>
    </citation>
    <scope>NUCLEOTIDE SEQUENCE [LARGE SCALE GENOMIC DNA]</scope>
    <source>
        <strain evidence="8 9">JCM 15608</strain>
    </source>
</reference>
<feature type="signal peptide" evidence="7">
    <location>
        <begin position="1"/>
        <end position="23"/>
    </location>
</feature>
<dbReference type="Proteomes" id="UP001500021">
    <property type="component" value="Unassembled WGS sequence"/>
</dbReference>
<dbReference type="Pfam" id="PF01297">
    <property type="entry name" value="ZnuA"/>
    <property type="match status" value="1"/>
</dbReference>
<keyword evidence="4 7" id="KW-0732">Signal</keyword>
<evidence type="ECO:0000313" key="9">
    <source>
        <dbReference type="Proteomes" id="UP001500021"/>
    </source>
</evidence>
<dbReference type="EMBL" id="BAAAFA010000002">
    <property type="protein sequence ID" value="GAA0812557.1"/>
    <property type="molecule type" value="Genomic_DNA"/>
</dbReference>
<comment type="caution">
    <text evidence="8">The sequence shown here is derived from an EMBL/GenBank/DDBJ whole genome shotgun (WGS) entry which is preliminary data.</text>
</comment>
<name>A0ABN1L3T1_9GAMM</name>
<feature type="chain" id="PRO_5046220208" description="High-affinity zinc uptake system protein ZnuA" evidence="7">
    <location>
        <begin position="24"/>
        <end position="310"/>
    </location>
</feature>
<dbReference type="InterPro" id="IPR050492">
    <property type="entry name" value="Bact_metal-bind_prot9"/>
</dbReference>
<gene>
    <name evidence="8" type="ORF">GCM10009111_06680</name>
</gene>
<dbReference type="InterPro" id="IPR006129">
    <property type="entry name" value="AdhesinB"/>
</dbReference>
<evidence type="ECO:0000256" key="5">
    <source>
        <dbReference type="ARBA" id="ARBA00022906"/>
    </source>
</evidence>
<accession>A0ABN1L3T1</accession>
<keyword evidence="5" id="KW-0864">Zinc transport</keyword>
<keyword evidence="9" id="KW-1185">Reference proteome</keyword>
<dbReference type="PRINTS" id="PR00690">
    <property type="entry name" value="ADHESNFAMILY"/>
</dbReference>
<evidence type="ECO:0000256" key="1">
    <source>
        <dbReference type="ARBA" id="ARBA00011028"/>
    </source>
</evidence>
<organism evidence="8 9">
    <name type="scientific">Colwellia asteriadis</name>
    <dbReference type="NCBI Taxonomy" id="517723"/>
    <lineage>
        <taxon>Bacteria</taxon>
        <taxon>Pseudomonadati</taxon>
        <taxon>Pseudomonadota</taxon>
        <taxon>Gammaproteobacteria</taxon>
        <taxon>Alteromonadales</taxon>
        <taxon>Colwelliaceae</taxon>
        <taxon>Colwellia</taxon>
    </lineage>
</organism>
<keyword evidence="5" id="KW-0406">Ion transport</keyword>
<dbReference type="SUPFAM" id="SSF53807">
    <property type="entry name" value="Helical backbone' metal receptor"/>
    <property type="match status" value="1"/>
</dbReference>
<dbReference type="Gene3D" id="3.40.50.1980">
    <property type="entry name" value="Nitrogenase molybdenum iron protein domain"/>
    <property type="match status" value="2"/>
</dbReference>
<protein>
    <recommendedName>
        <fullName evidence="2">High-affinity zinc uptake system protein ZnuA</fullName>
    </recommendedName>
</protein>